<dbReference type="PhylomeDB" id="Q9XUP0"/>
<dbReference type="GO" id="GO:0004656">
    <property type="term" value="F:procollagen-proline 4-dioxygenase activity"/>
    <property type="evidence" value="ECO:0000318"/>
    <property type="project" value="GO_Central"/>
</dbReference>
<feature type="domain" description="Fe2OG dioxygenase" evidence="7">
    <location>
        <begin position="167"/>
        <end position="278"/>
    </location>
</feature>
<dbReference type="InterPro" id="IPR045054">
    <property type="entry name" value="P4HA-like"/>
</dbReference>
<dbReference type="PANTHER" id="PTHR10869:SF210">
    <property type="entry name" value="FE2OG DIOXYGENASE DOMAIN-CONTAINING PROTEIN"/>
    <property type="match status" value="1"/>
</dbReference>
<dbReference type="OMA" id="NIRYQPR"/>
<dbReference type="KEGG" id="cel:CELE_T20B3.7"/>
<dbReference type="UCSC" id="T20B3.7">
    <property type="organism name" value="c. elegans"/>
</dbReference>
<evidence type="ECO:0000256" key="2">
    <source>
        <dbReference type="ARBA" id="ARBA00022723"/>
    </source>
</evidence>
<evidence type="ECO:0000313" key="10">
    <source>
        <dbReference type="WormBase" id="T20B3.7"/>
    </source>
</evidence>
<evidence type="ECO:0000256" key="1">
    <source>
        <dbReference type="ARBA" id="ARBA00001961"/>
    </source>
</evidence>
<reference evidence="8 9" key="1">
    <citation type="journal article" date="1998" name="Science">
        <title>Genome sequence of the nematode C. elegans: a platform for investigating biology.</title>
        <authorList>
            <consortium name="The C. elegans sequencing consortium"/>
            <person name="Sulson J.E."/>
            <person name="Waterston R."/>
        </authorList>
    </citation>
    <scope>NUCLEOTIDE SEQUENCE [LARGE SCALE GENOMIC DNA]</scope>
    <source>
        <strain evidence="8 9">Bristol N2</strain>
    </source>
</reference>
<gene>
    <name evidence="8 10" type="primary">phy-3</name>
    <name evidence="8" type="ORF">CELE_T20B3.7</name>
    <name evidence="10" type="ORF">T20B3.7</name>
</gene>
<name>Q9XUP0_CAEEL</name>
<evidence type="ECO:0000259" key="7">
    <source>
        <dbReference type="PROSITE" id="PS51471"/>
    </source>
</evidence>
<dbReference type="InterPro" id="IPR044862">
    <property type="entry name" value="Pro_4_hyd_alph_FE2OG_OXY"/>
</dbReference>
<dbReference type="OrthoDB" id="420380at2759"/>
<dbReference type="Pfam" id="PF13640">
    <property type="entry name" value="2OG-FeII_Oxy_3"/>
    <property type="match status" value="1"/>
</dbReference>
<dbReference type="PIR" id="T25016">
    <property type="entry name" value="T25016"/>
</dbReference>
<dbReference type="SMR" id="Q9XUP0"/>
<evidence type="ECO:0000256" key="6">
    <source>
        <dbReference type="ARBA" id="ARBA00023004"/>
    </source>
</evidence>
<dbReference type="InterPro" id="IPR006620">
    <property type="entry name" value="Pro_4_hyd_alph"/>
</dbReference>
<dbReference type="AlphaFoldDB" id="Q9XUP0"/>
<keyword evidence="6" id="KW-0408">Iron</keyword>
<keyword evidence="5" id="KW-0560">Oxidoreductase</keyword>
<dbReference type="AGR" id="WB:WBGene00004026"/>
<keyword evidence="4 8" id="KW-0223">Dioxygenase</keyword>
<dbReference type="Bgee" id="WBGene00004026">
    <property type="expression patterns" value="Expressed in adult organism and 1 other cell type or tissue"/>
</dbReference>
<dbReference type="WormBase" id="T20B3.7">
    <property type="protein sequence ID" value="CE33834"/>
    <property type="gene ID" value="WBGene00004026"/>
    <property type="gene designation" value="phy-3"/>
</dbReference>
<proteinExistence type="predicted"/>
<dbReference type="RefSeq" id="NP_507251.2">
    <property type="nucleotide sequence ID" value="NM_074850.3"/>
</dbReference>
<keyword evidence="9" id="KW-1185">Reference proteome</keyword>
<evidence type="ECO:0000256" key="4">
    <source>
        <dbReference type="ARBA" id="ARBA00022964"/>
    </source>
</evidence>
<dbReference type="eggNOG" id="KOG1591">
    <property type="taxonomic scope" value="Eukaryota"/>
</dbReference>
<evidence type="ECO:0000256" key="3">
    <source>
        <dbReference type="ARBA" id="ARBA00022896"/>
    </source>
</evidence>
<dbReference type="PROSITE" id="PS51471">
    <property type="entry name" value="FE2OG_OXY"/>
    <property type="match status" value="1"/>
</dbReference>
<protein>
    <submittedName>
        <fullName evidence="8">Fe2OG dioxygenase domain-containing protein</fullName>
    </submittedName>
</protein>
<dbReference type="Reactome" id="R-CEL-1650814">
    <property type="pathway name" value="Collagen biosynthesis and modifying enzymes"/>
</dbReference>
<comment type="cofactor">
    <cofactor evidence="1">
        <name>L-ascorbate</name>
        <dbReference type="ChEBI" id="CHEBI:38290"/>
    </cofactor>
</comment>
<dbReference type="GO" id="GO:0005783">
    <property type="term" value="C:endoplasmic reticulum"/>
    <property type="evidence" value="ECO:0000318"/>
    <property type="project" value="GO_Central"/>
</dbReference>
<dbReference type="CTD" id="188624"/>
<dbReference type="STRING" id="6239.T20B3.7.1"/>
<evidence type="ECO:0000313" key="9">
    <source>
        <dbReference type="Proteomes" id="UP000001940"/>
    </source>
</evidence>
<accession>Q9XUP0</accession>
<dbReference type="GO" id="GO:0005506">
    <property type="term" value="F:iron ion binding"/>
    <property type="evidence" value="ECO:0007669"/>
    <property type="project" value="InterPro"/>
</dbReference>
<dbReference type="InParanoid" id="Q9XUP0"/>
<sequence>MISVTFRQILGLVSLLCATWLYSQCRHIWLLAQDDFNEQFTNFLGEKWWSTDQLELCDDETKDTKWQKNDSICITYVYNMLPVDMEIISWAPTLVIYRNLMSPRQTASFLNFIEQRDLEIQKTSDFGTSIETTHRRANGSFIPPEDSNVTVEIKMQAQKRIPGLNLTVAEHFSALSYLPGGHYAVHYDYLDYRSKQDYDWWMNKTGNRIGTLIFVLKPAEKGGGTVFPSIGSTVRANAGDAFFWFNAQADEEKEMLSNHGGCPIYEGRKVIATIWIRAYNQRILPMAPAGSSIHASWLIPSLSNRFRPEMQTQSPVPN</sequence>
<dbReference type="Proteomes" id="UP000001940">
    <property type="component" value="Chromosome V"/>
</dbReference>
<keyword evidence="2" id="KW-0479">Metal-binding</keyword>
<evidence type="ECO:0000256" key="5">
    <source>
        <dbReference type="ARBA" id="ARBA00023002"/>
    </source>
</evidence>
<dbReference type="FunFam" id="2.60.120.620:FF:000030">
    <property type="entry name" value="Proline HYdroxylase"/>
    <property type="match status" value="1"/>
</dbReference>
<dbReference type="FunCoup" id="Q9XUP0">
    <property type="interactions" value="140"/>
</dbReference>
<dbReference type="Gene3D" id="2.60.120.620">
    <property type="entry name" value="q2cbj1_9rhob like domain"/>
    <property type="match status" value="1"/>
</dbReference>
<dbReference type="PaxDb" id="6239-T20B3.7"/>
<organism evidence="8 9">
    <name type="scientific">Caenorhabditis elegans</name>
    <dbReference type="NCBI Taxonomy" id="6239"/>
    <lineage>
        <taxon>Eukaryota</taxon>
        <taxon>Metazoa</taxon>
        <taxon>Ecdysozoa</taxon>
        <taxon>Nematoda</taxon>
        <taxon>Chromadorea</taxon>
        <taxon>Rhabditida</taxon>
        <taxon>Rhabditina</taxon>
        <taxon>Rhabditomorpha</taxon>
        <taxon>Rhabditoidea</taxon>
        <taxon>Rhabditidae</taxon>
        <taxon>Peloderinae</taxon>
        <taxon>Caenorhabditis</taxon>
    </lineage>
</organism>
<keyword evidence="3" id="KW-0847">Vitamin C</keyword>
<evidence type="ECO:0000313" key="8">
    <source>
        <dbReference type="EMBL" id="CAB04736.2"/>
    </source>
</evidence>
<dbReference type="InterPro" id="IPR005123">
    <property type="entry name" value="Oxoglu/Fe-dep_dioxygenase_dom"/>
</dbReference>
<dbReference type="SMART" id="SM00702">
    <property type="entry name" value="P4Hc"/>
    <property type="match status" value="1"/>
</dbReference>
<dbReference type="PANTHER" id="PTHR10869">
    <property type="entry name" value="PROLYL 4-HYDROXYLASE ALPHA SUBUNIT"/>
    <property type="match status" value="1"/>
</dbReference>
<dbReference type="HOGENOM" id="CLU_080804_0_0_1"/>
<dbReference type="GO" id="GO:0031418">
    <property type="term" value="F:L-ascorbic acid binding"/>
    <property type="evidence" value="ECO:0007669"/>
    <property type="project" value="UniProtKB-KW"/>
</dbReference>
<dbReference type="GeneID" id="188624"/>
<dbReference type="EMBL" id="BX284605">
    <property type="protein sequence ID" value="CAB04736.2"/>
    <property type="molecule type" value="Genomic_DNA"/>
</dbReference>